<dbReference type="KEGG" id="lsn:LSA_1p00150"/>
<protein>
    <recommendedName>
        <fullName evidence="3">Restriction endonuclease</fullName>
    </recommendedName>
</protein>
<dbReference type="HOGENOM" id="CLU_682782_0_0_9"/>
<dbReference type="AlphaFoldDB" id="G2KWX5"/>
<dbReference type="Proteomes" id="UP000001285">
    <property type="component" value="Plasmid pLS2"/>
</dbReference>
<evidence type="ECO:0008006" key="3">
    <source>
        <dbReference type="Google" id="ProtNLM"/>
    </source>
</evidence>
<evidence type="ECO:0000313" key="1">
    <source>
        <dbReference type="EMBL" id="AEN99772.1"/>
    </source>
</evidence>
<dbReference type="PANTHER" id="PTHR38733:SF1">
    <property type="entry name" value="TYPE IV METHYL-DIRECTED RESTRICTION ENZYME ECOKMCRBC"/>
    <property type="match status" value="1"/>
</dbReference>
<dbReference type="PANTHER" id="PTHR38733">
    <property type="entry name" value="PROTEIN MCRC"/>
    <property type="match status" value="1"/>
</dbReference>
<dbReference type="InterPro" id="IPR019292">
    <property type="entry name" value="McrC"/>
</dbReference>
<keyword evidence="1" id="KW-0614">Plasmid</keyword>
<accession>G2KWX5</accession>
<sequence length="416" mass="47494">MPMQEEILLSGDDRVVQVPVEDIPFYERFLKGYGINWPSEQKNANYIILSKSMVGVISSPSQKITLLPKYPEITLNYVIRLYNYVHGRKSSLDEHVLDINHVSSVDDLVKHFLGDVREAIAAGLPKSYVLSDEQSKYWRGHVDVRRTAINVALLHRNPIHTKVRHLVLDTPLNRLLKVALLKISKDPAFHFLAGQALDYLTSVDAPEQSGGELYRRVSFTVANIQLRELAIEAKMIIDELYVDDLQGSFGGKGFLINFDMLFEEFVRKILLEYSPQEFIYWKDMRILGSVAQDGFDIGERIFKPDILFRVSEEDEDNRYFSSAEAILDVKNKANGLFKPADVYQISEYCAMLNSHKAVLVYPSFVEKGNAEISIEFPKVPVHLIHGVYVNIAAPTGRDFLKSINLFQRKIKKVLQN</sequence>
<keyword evidence="2" id="KW-1185">Reference proteome</keyword>
<dbReference type="Pfam" id="PF10117">
    <property type="entry name" value="McrBC"/>
    <property type="match status" value="1"/>
</dbReference>
<organism evidence="1 2">
    <name type="scientific">Fructilactobacillus sanfranciscensis (strain TMW 1.1304)</name>
    <name type="common">Lactobacillus sanfranciscensis</name>
    <dbReference type="NCBI Taxonomy" id="714313"/>
    <lineage>
        <taxon>Bacteria</taxon>
        <taxon>Bacillati</taxon>
        <taxon>Bacillota</taxon>
        <taxon>Bacilli</taxon>
        <taxon>Lactobacillales</taxon>
        <taxon>Lactobacillaceae</taxon>
        <taxon>Fructilactobacillus</taxon>
    </lineage>
</organism>
<dbReference type="EMBL" id="CP002463">
    <property type="protein sequence ID" value="AEN99772.1"/>
    <property type="molecule type" value="Genomic_DNA"/>
</dbReference>
<reference evidence="1 2" key="1">
    <citation type="journal article" date="2011" name="Microb. Cell Fact.">
        <title>Genomic analysis reveals Lactobacillus sanfranciscensis as stable element in traditional sourdoughs.</title>
        <authorList>
            <person name="Vogel R.F."/>
            <person name="Pavlovic M."/>
            <person name="Ehrmann M.A."/>
            <person name="Wiezer A."/>
            <person name="Liesegang H."/>
            <person name="Offschanka S."/>
            <person name="Voget S."/>
            <person name="Angelov A."/>
            <person name="Bocker G."/>
            <person name="Liebl W."/>
        </authorList>
    </citation>
    <scope>NUCLEOTIDE SEQUENCE [LARGE SCALE GENOMIC DNA]</scope>
    <source>
        <strain evidence="2">TMW 1.1304</strain>
    </source>
</reference>
<gene>
    <name evidence="1" type="ordered locus">LSA_1p00150</name>
</gene>
<proteinExistence type="predicted"/>
<name>G2KWX5_FRUST</name>
<evidence type="ECO:0000313" key="2">
    <source>
        <dbReference type="Proteomes" id="UP000001285"/>
    </source>
</evidence>
<geneLocation type="plasmid" evidence="1 2">
    <name>pLS2</name>
</geneLocation>